<proteinExistence type="predicted"/>
<dbReference type="SUPFAM" id="SSF52540">
    <property type="entry name" value="P-loop containing nucleoside triphosphate hydrolases"/>
    <property type="match status" value="1"/>
</dbReference>
<dbReference type="InterPro" id="IPR013317">
    <property type="entry name" value="DnaA_dom"/>
</dbReference>
<dbReference type="OrthoDB" id="1655960at2"/>
<dbReference type="Gene3D" id="3.40.50.300">
    <property type="entry name" value="P-loop containing nucleotide triphosphate hydrolases"/>
    <property type="match status" value="1"/>
</dbReference>
<reference evidence="2 3" key="1">
    <citation type="submission" date="2015-06" db="EMBL/GenBank/DDBJ databases">
        <title>Draft genome sequence of beer spoilage bacterium Megasphaera cerevisiae type strain 20462.</title>
        <authorList>
            <person name="Kutumbaka K."/>
            <person name="Pasmowitz J."/>
            <person name="Mategko J."/>
            <person name="Reyes D."/>
            <person name="Friedrich A."/>
            <person name="Han S."/>
            <person name="Martens-Habbena W."/>
            <person name="Neal-McKinney J."/>
            <person name="Janagama H.K."/>
            <person name="Nadala C."/>
            <person name="Samadpour M."/>
        </authorList>
    </citation>
    <scope>NUCLEOTIDE SEQUENCE [LARGE SCALE GENOMIC DNA]</scope>
    <source>
        <strain evidence="2 3">DSM 20462</strain>
    </source>
</reference>
<dbReference type="AlphaFoldDB" id="A0A0J6WU26"/>
<dbReference type="PANTHER" id="PTHR30050:SF10">
    <property type="entry name" value="PHAGE-LIKE ELEMENT PBSX PROTEIN XKDC"/>
    <property type="match status" value="1"/>
</dbReference>
<evidence type="ECO:0000313" key="2">
    <source>
        <dbReference type="EMBL" id="KMO85683.1"/>
    </source>
</evidence>
<dbReference type="Pfam" id="PF00308">
    <property type="entry name" value="Bac_DnaA"/>
    <property type="match status" value="1"/>
</dbReference>
<accession>A0A0J6WU26</accession>
<dbReference type="Proteomes" id="UP000036503">
    <property type="component" value="Unassembled WGS sequence"/>
</dbReference>
<gene>
    <name evidence="2" type="ORF">AB840_12150</name>
</gene>
<organism evidence="2 3">
    <name type="scientific">Megasphaera cerevisiae DSM 20462</name>
    <dbReference type="NCBI Taxonomy" id="1122219"/>
    <lineage>
        <taxon>Bacteria</taxon>
        <taxon>Bacillati</taxon>
        <taxon>Bacillota</taxon>
        <taxon>Negativicutes</taxon>
        <taxon>Veillonellales</taxon>
        <taxon>Veillonellaceae</taxon>
        <taxon>Megasphaera</taxon>
    </lineage>
</organism>
<evidence type="ECO:0000259" key="1">
    <source>
        <dbReference type="Pfam" id="PF00308"/>
    </source>
</evidence>
<dbReference type="PANTHER" id="PTHR30050">
    <property type="entry name" value="CHROMOSOMAL REPLICATION INITIATOR PROTEIN DNAA"/>
    <property type="match status" value="1"/>
</dbReference>
<name>A0A0J6WU26_9FIRM</name>
<dbReference type="EMBL" id="LEKT01000050">
    <property type="protein sequence ID" value="KMO85683.1"/>
    <property type="molecule type" value="Genomic_DNA"/>
</dbReference>
<feature type="domain" description="Chromosomal replication initiator protein DnaA ATPAse" evidence="1">
    <location>
        <begin position="118"/>
        <end position="264"/>
    </location>
</feature>
<evidence type="ECO:0000313" key="3">
    <source>
        <dbReference type="Proteomes" id="UP000036503"/>
    </source>
</evidence>
<keyword evidence="3" id="KW-1185">Reference proteome</keyword>
<dbReference type="PATRIC" id="fig|1122219.3.peg.2407"/>
<sequence length="288" mass="32518">MGKEQLEPAVSEDRRKTLLQKAKRLKKMSKEQLEERRQWAVGTIATPPDGIQCSHCGNTGFITEENTDGYETVAPCPACYERRQVARRLKASGISPEDYENCRLTTFLADTEISRQMLAMANAYLTSRQPGQGFGLFGTAGTGKTHLCIAVCQEITRKYNEPHYYFSYRTEMPTLIKAMKSYSNAYDDAVRKWKECDNLYIDDLFKMAVRYGSDKNPASIEPDDLKVMFDIINARYMNKKATLFSSEIAVNELSQIDGALGSRIYAMIKPYGMKVTGENRRLQGGTVA</sequence>
<dbReference type="FunCoup" id="A0A0J6WU26">
    <property type="interactions" value="65"/>
</dbReference>
<comment type="caution">
    <text evidence="2">The sequence shown here is derived from an EMBL/GenBank/DDBJ whole genome shotgun (WGS) entry which is preliminary data.</text>
</comment>
<dbReference type="InParanoid" id="A0A0J6WU26"/>
<dbReference type="RefSeq" id="WP_048515115.1">
    <property type="nucleotide sequence ID" value="NZ_FUXD01000040.1"/>
</dbReference>
<dbReference type="InterPro" id="IPR027417">
    <property type="entry name" value="P-loop_NTPase"/>
</dbReference>
<protein>
    <recommendedName>
        <fullName evidence="1">Chromosomal replication initiator protein DnaA ATPAse domain-containing protein</fullName>
    </recommendedName>
</protein>
<dbReference type="GO" id="GO:0006260">
    <property type="term" value="P:DNA replication"/>
    <property type="evidence" value="ECO:0007669"/>
    <property type="project" value="TreeGrafter"/>
</dbReference>